<evidence type="ECO:0000313" key="2">
    <source>
        <dbReference type="Proteomes" id="UP000229081"/>
    </source>
</evidence>
<evidence type="ECO:0000313" key="1">
    <source>
        <dbReference type="EMBL" id="ATY32156.1"/>
    </source>
</evidence>
<sequence length="432" mass="43887">MVNISNLNLTNASTTGQAAGQDLDLTTANGAIYMSGVATAVFNNINITGTIADNGITGINVSNFQLNNSLITGAGDGANESGIEFSNLSGTSSLTNTEIALSETNSLDIVNTDVNLNLTLNNVIFRDTQSSGIGEGGLQFRSFSVAGGTPTTNIDIVDSDLLRLRTQAVQIIGEDDSVVSVDITNSVIDSQTDIGAGIDINGNDTATVRFNIIGNPTIRASGGAAINITSFISANVMGRIANNADVEVYSQLPAGSGASGSSVRLLAQENSHLTVAVTGNTLTQGAGNNSAAVDAIAREGSARLDLTLTGNVIDSTDVNTLADINIQSGSSSGTAIETNQIYANIANNNLTATASPTLLRLRVSELDNTHDPRIFLQGFLDGGPGIEDDAVATWNANGNTPGASAANIAVSLTGTATGPSAGTAQTPSNPLP</sequence>
<dbReference type="AlphaFoldDB" id="A0A2K8MHZ1"/>
<dbReference type="KEGG" id="sphc:CVN68_09350"/>
<proteinExistence type="predicted"/>
<name>A0A2K8MHZ1_9SPHN</name>
<dbReference type="EMBL" id="CP024923">
    <property type="protein sequence ID" value="ATY32156.1"/>
    <property type="molecule type" value="Genomic_DNA"/>
</dbReference>
<organism evidence="1 2">
    <name type="scientific">Sphingomonas psychrotolerans</name>
    <dbReference type="NCBI Taxonomy" id="1327635"/>
    <lineage>
        <taxon>Bacteria</taxon>
        <taxon>Pseudomonadati</taxon>
        <taxon>Pseudomonadota</taxon>
        <taxon>Alphaproteobacteria</taxon>
        <taxon>Sphingomonadales</taxon>
        <taxon>Sphingomonadaceae</taxon>
        <taxon>Sphingomonas</taxon>
    </lineage>
</organism>
<protein>
    <submittedName>
        <fullName evidence="1">Uncharacterized protein</fullName>
    </submittedName>
</protein>
<keyword evidence="2" id="KW-1185">Reference proteome</keyword>
<accession>A0A2K8MHZ1</accession>
<gene>
    <name evidence="1" type="ORF">CVN68_09350</name>
</gene>
<reference evidence="1 2" key="1">
    <citation type="submission" date="2017-11" db="EMBL/GenBank/DDBJ databases">
        <title>Complete genome sequence of Sphingomonas sp. Strain Cra20, a psychrotolerant potential plant growth promoting rhizobacteria.</title>
        <authorList>
            <person name="Luo Y."/>
        </authorList>
    </citation>
    <scope>NUCLEOTIDE SEQUENCE [LARGE SCALE GENOMIC DNA]</scope>
    <source>
        <strain evidence="1 2">Cra20</strain>
    </source>
</reference>
<dbReference type="Proteomes" id="UP000229081">
    <property type="component" value="Chromosome"/>
</dbReference>